<gene>
    <name evidence="2" type="ORF">U9M48_006093</name>
</gene>
<feature type="region of interest" description="Disordered" evidence="1">
    <location>
        <begin position="1"/>
        <end position="220"/>
    </location>
</feature>
<feature type="compositionally biased region" description="Low complexity" evidence="1">
    <location>
        <begin position="123"/>
        <end position="147"/>
    </location>
</feature>
<feature type="compositionally biased region" description="Basic and acidic residues" evidence="1">
    <location>
        <begin position="1"/>
        <end position="24"/>
    </location>
</feature>
<evidence type="ECO:0000313" key="3">
    <source>
        <dbReference type="Proteomes" id="UP001341281"/>
    </source>
</evidence>
<feature type="compositionally biased region" description="Basic and acidic residues" evidence="1">
    <location>
        <begin position="76"/>
        <end position="93"/>
    </location>
</feature>
<dbReference type="EMBL" id="CP144746">
    <property type="protein sequence ID" value="WVZ55433.1"/>
    <property type="molecule type" value="Genomic_DNA"/>
</dbReference>
<feature type="compositionally biased region" description="Basic and acidic residues" evidence="1">
    <location>
        <begin position="154"/>
        <end position="185"/>
    </location>
</feature>
<reference evidence="2 3" key="1">
    <citation type="submission" date="2024-02" db="EMBL/GenBank/DDBJ databases">
        <title>High-quality chromosome-scale genome assembly of Pensacola bahiagrass (Paspalum notatum Flugge var. saurae).</title>
        <authorList>
            <person name="Vega J.M."/>
            <person name="Podio M."/>
            <person name="Orjuela J."/>
            <person name="Siena L.A."/>
            <person name="Pessino S.C."/>
            <person name="Combes M.C."/>
            <person name="Mariac C."/>
            <person name="Albertini E."/>
            <person name="Pupilli F."/>
            <person name="Ortiz J.P.A."/>
            <person name="Leblanc O."/>
        </authorList>
    </citation>
    <scope>NUCLEOTIDE SEQUENCE [LARGE SCALE GENOMIC DNA]</scope>
    <source>
        <strain evidence="2">R1</strain>
        <tissue evidence="2">Leaf</tissue>
    </source>
</reference>
<dbReference type="Proteomes" id="UP001341281">
    <property type="component" value="Chromosome 02"/>
</dbReference>
<name>A0AAQ3SFX6_PASNO</name>
<proteinExistence type="predicted"/>
<feature type="compositionally biased region" description="Basic and acidic residues" evidence="1">
    <location>
        <begin position="33"/>
        <end position="51"/>
    </location>
</feature>
<evidence type="ECO:0000256" key="1">
    <source>
        <dbReference type="SAM" id="MobiDB-lite"/>
    </source>
</evidence>
<dbReference type="AlphaFoldDB" id="A0AAQ3SFX6"/>
<keyword evidence="3" id="KW-1185">Reference proteome</keyword>
<organism evidence="2 3">
    <name type="scientific">Paspalum notatum var. saurae</name>
    <dbReference type="NCBI Taxonomy" id="547442"/>
    <lineage>
        <taxon>Eukaryota</taxon>
        <taxon>Viridiplantae</taxon>
        <taxon>Streptophyta</taxon>
        <taxon>Embryophyta</taxon>
        <taxon>Tracheophyta</taxon>
        <taxon>Spermatophyta</taxon>
        <taxon>Magnoliopsida</taxon>
        <taxon>Liliopsida</taxon>
        <taxon>Poales</taxon>
        <taxon>Poaceae</taxon>
        <taxon>PACMAD clade</taxon>
        <taxon>Panicoideae</taxon>
        <taxon>Andropogonodae</taxon>
        <taxon>Paspaleae</taxon>
        <taxon>Paspalinae</taxon>
        <taxon>Paspalum</taxon>
    </lineage>
</organism>
<sequence>MVPRGGGKEQIRAEQERRDTRETSRGAAATMEAGRRAAPVEESRPWRRDLARGGPDPSRGAAAAMEANRRGGGAVQRREAERDGGAGEKEVARGGRKAARGEVGLAVEPPPPWRLTGGEEAPSRGSSPASLPPAGSGRGAAAGARGSRVGEGGGQERVDGEKDEAGGEEVHRIRTGAEDEARRPDGQGAGCRSRRLGGGGVGGQTRSEGAGSGEAERRKEWWAVRGPGDKVSLLLATPHQWKPTLDTESSLIGHYYAG</sequence>
<protein>
    <submittedName>
        <fullName evidence="2">Uncharacterized protein</fullName>
    </submittedName>
</protein>
<evidence type="ECO:0000313" key="2">
    <source>
        <dbReference type="EMBL" id="WVZ55433.1"/>
    </source>
</evidence>
<accession>A0AAQ3SFX6</accession>